<feature type="region of interest" description="Disordered" evidence="2">
    <location>
        <begin position="931"/>
        <end position="956"/>
    </location>
</feature>
<evidence type="ECO:0000256" key="1">
    <source>
        <dbReference type="SAM" id="Coils"/>
    </source>
</evidence>
<dbReference type="PROSITE" id="PS00018">
    <property type="entry name" value="EF_HAND_1"/>
    <property type="match status" value="1"/>
</dbReference>
<organism evidence="3 4">
    <name type="scientific">Tetrahymena thermophila (strain SB210)</name>
    <dbReference type="NCBI Taxonomy" id="312017"/>
    <lineage>
        <taxon>Eukaryota</taxon>
        <taxon>Sar</taxon>
        <taxon>Alveolata</taxon>
        <taxon>Ciliophora</taxon>
        <taxon>Intramacronucleata</taxon>
        <taxon>Oligohymenophorea</taxon>
        <taxon>Hymenostomatida</taxon>
        <taxon>Tetrahymenina</taxon>
        <taxon>Tetrahymenidae</taxon>
        <taxon>Tetrahymena</taxon>
    </lineage>
</organism>
<protein>
    <recommendedName>
        <fullName evidence="5">EF hand protein</fullName>
    </recommendedName>
</protein>
<dbReference type="InterPro" id="IPR018247">
    <property type="entry name" value="EF_Hand_1_Ca_BS"/>
</dbReference>
<dbReference type="EMBL" id="GG662691">
    <property type="protein sequence ID" value="EAR96591.3"/>
    <property type="molecule type" value="Genomic_DNA"/>
</dbReference>
<sequence length="1801" mass="209265">MQNHAFQHGVSGNGDSNNIPASLQKNTQQDKRISQQDIYMLQRKESKPSNYSVANGNTINSNQNSSKSLSLNKTEIKFRLQKSVDAYHGHSNLQENNSPNQKFNQTNERLYTKQTSREGSNNNQNMKDLSQRPMTQQGGITHKYIGNNSPNSNQLPMISKDKKDNKIGNQVDQNNEIIQKILQQSKQQGCSTPQKNASSNQSFLPSQKTLQILTKEELNQVKHYDDLQNKFNNKSYSQSKSQLPHFQSQMKLSARESIDNIAQTVGITQTTSNLGSNSKQQLSLQLQTNHIQQHVAFTQSNLLKHLNNHHNSLQQNSISCNSPQILNKQNQTQLASEYSYQTSALKNQSVQEITESPRKMAFISQKDLKSPQDQNNKIANFFFPNGSHNIDEVKSEQHQNDYQFDQNQLENQATNLETSNNNEYYSKIKDKQMSLRQLNTNFVHRKGSQVQSDATQSPIVTPTETTMKLIQQNQLKVKVLLDSSKARKSYGELQEILQPDKIKPFNTYISKSKLFQELKDSSESSSSKSVAAANNQSFHRAYTATQTNQQNSTIQTQNLLTRGSQKPNSPLKTSTISSPVSQQIQNQKTHSNQTWIENIRKMQNPLYIQGIEEIEESLKKELPNINSDVPSNRNEVVTLQKWFESGLKSFQQSDSKKQFKYLYITFNELIRQITLDCAERGYFLKEIVFKIVEHYQKQISEVNEEILVEKSKSKDEVINTRRVYEGIFLKKEAEFAEIKKLNEEYLASQADVNKTITSLQNREKDLNEQLNNLKSISQFLKVQLKKLSEDNLKLRMKLKKRKYNLDGKIVKQIESDPQFAQEIIQQNQGIQNLIKKGEQQQSDKKLNSKKQIKNQRNSTASYIEAPSFTSLVRLNKNNKEVSNFSSDSDTSFDEFKKGKNAKDEFSLLQPYIRKHTIEQSTPQLNHLYLQSSASKQKSRRNSSASNRSSNQFTVKDFKRNSVTSQSGIQGVTQNVDINKKILQIAIQEQIEENEISSFSSEDSKLIIDEAQNDMVDINHLNAIGFQDIDSVVKKECAETQVNASLIQFGCESVEIQTDLMNLTEQKYDEFLINSEEIDSLIDFRISGIKQFQIMLEQEGKAINIVDLQKDIVPTGFKPLKMPANIYKGKFNKFERLYEESLQEVALVNQQLEKMNIEKNQLFIREKELLEEISQIKIQLKKEKEEEQKRLQELERKRKEEEEEEKKRKKKAQEIPDKWKNYQHLVYKKKFNQDGSPNNYIQSNAPKLGQRAIIDFDKQYQTDLGQIIIDKLQNKKYNKFKNFMPVSTILKQINLIYQDRIKQVQENPRFKEISCSNFSYIFLTKIFGLKKIVDQKFIIFILSLKRYMQIFRINMFARFLGILEQKNLNFTLDEFNKYIETLDYIQNQCNIGKDLEISESETKYYVPYIKVAAFVGNFADARFTTEETTEFKKEVDQLKENDPRYPNVQVTDFDVFVHKMLSKYRMLVNRAKTYVINAFNASDLDGNGICNLEEFLILNRNIEADNYNEEILTEIFNENADIFEEGEPNLTFNKFAVVCVDFNLFSDEAQDKFLNIRLKREIDLKFEDLKKAWPQKKENYERKINSFKFTDEKIKEKWMEITQVLNERLTSNETQELKPLLIAEKILEKELEFLEIFEQEGFEDEEALNKYMTTDEVKTKITHLPENAQQQAIEKIKNSLTRKSTFSLSQTQITEEQTQIKAFLQSITQNTEKDLKKAKAQIKTALQEKLEQCDEDQLLKQIDLLLAQNQNQNQTPRDIVKRQDSFRLIKNNSEISIPEQLNKQQIELLIFAKQEVENSAKK</sequence>
<feature type="region of interest" description="Disordered" evidence="2">
    <location>
        <begin position="1"/>
        <end position="32"/>
    </location>
</feature>
<feature type="region of interest" description="Disordered" evidence="2">
    <location>
        <begin position="45"/>
        <end position="68"/>
    </location>
</feature>
<dbReference type="HOGENOM" id="CLU_239342_0_0_1"/>
<feature type="region of interest" description="Disordered" evidence="2">
    <location>
        <begin position="183"/>
        <end position="202"/>
    </location>
</feature>
<keyword evidence="1" id="KW-0175">Coiled coil</keyword>
<dbReference type="InParanoid" id="Q23JB3"/>
<evidence type="ECO:0008006" key="5">
    <source>
        <dbReference type="Google" id="ProtNLM"/>
    </source>
</evidence>
<dbReference type="RefSeq" id="XP_001016836.3">
    <property type="nucleotide sequence ID" value="XM_001016836.3"/>
</dbReference>
<proteinExistence type="predicted"/>
<feature type="region of interest" description="Disordered" evidence="2">
    <location>
        <begin position="836"/>
        <end position="858"/>
    </location>
</feature>
<gene>
    <name evidence="3" type="ORF">TTHERM_00490590</name>
</gene>
<feature type="coiled-coil region" evidence="1">
    <location>
        <begin position="1707"/>
        <end position="1734"/>
    </location>
</feature>
<accession>Q23JB3</accession>
<feature type="compositionally biased region" description="Basic and acidic residues" evidence="2">
    <location>
        <begin position="836"/>
        <end position="846"/>
    </location>
</feature>
<feature type="region of interest" description="Disordered" evidence="2">
    <location>
        <begin position="1192"/>
        <end position="1212"/>
    </location>
</feature>
<dbReference type="eggNOG" id="ENOG502RWD9">
    <property type="taxonomic scope" value="Eukaryota"/>
</dbReference>
<feature type="compositionally biased region" description="Polar residues" evidence="2">
    <location>
        <begin position="189"/>
        <end position="202"/>
    </location>
</feature>
<dbReference type="Proteomes" id="UP000009168">
    <property type="component" value="Unassembled WGS sequence"/>
</dbReference>
<feature type="compositionally biased region" description="Polar residues" evidence="2">
    <location>
        <begin position="559"/>
        <end position="591"/>
    </location>
</feature>
<feature type="region of interest" description="Disordered" evidence="2">
    <location>
        <begin position="113"/>
        <end position="167"/>
    </location>
</feature>
<keyword evidence="4" id="KW-1185">Reference proteome</keyword>
<dbReference type="OrthoDB" id="307732at2759"/>
<dbReference type="GeneID" id="7838692"/>
<evidence type="ECO:0000313" key="3">
    <source>
        <dbReference type="EMBL" id="EAR96591.3"/>
    </source>
</evidence>
<evidence type="ECO:0000256" key="2">
    <source>
        <dbReference type="SAM" id="MobiDB-lite"/>
    </source>
</evidence>
<feature type="region of interest" description="Disordered" evidence="2">
    <location>
        <begin position="557"/>
        <end position="591"/>
    </location>
</feature>
<feature type="compositionally biased region" description="Polar residues" evidence="2">
    <location>
        <begin position="48"/>
        <end position="59"/>
    </location>
</feature>
<dbReference type="PANTHER" id="PTHR34894:SF5">
    <property type="entry name" value="EF-HAND DOMAIN-CONTAINING PROTEIN"/>
    <property type="match status" value="1"/>
</dbReference>
<dbReference type="PANTHER" id="PTHR34894">
    <property type="entry name" value="SAM-DEPENDENT METHYLTRANSFERASE RSMI, CONSERVED SITE"/>
    <property type="match status" value="1"/>
</dbReference>
<feature type="compositionally biased region" description="Low complexity" evidence="2">
    <location>
        <begin position="931"/>
        <end position="951"/>
    </location>
</feature>
<name>Q23JB3_TETTS</name>
<evidence type="ECO:0000313" key="4">
    <source>
        <dbReference type="Proteomes" id="UP000009168"/>
    </source>
</evidence>
<feature type="compositionally biased region" description="Polar residues" evidence="2">
    <location>
        <begin position="113"/>
        <end position="139"/>
    </location>
</feature>
<feature type="compositionally biased region" description="Polar residues" evidence="2">
    <location>
        <begin position="146"/>
        <end position="156"/>
    </location>
</feature>
<dbReference type="KEGG" id="tet:TTHERM_00490590"/>
<feature type="compositionally biased region" description="Polar residues" evidence="2">
    <location>
        <begin position="13"/>
        <end position="27"/>
    </location>
</feature>
<reference evidence="4" key="1">
    <citation type="journal article" date="2006" name="PLoS Biol.">
        <title>Macronuclear genome sequence of the ciliate Tetrahymena thermophila, a model eukaryote.</title>
        <authorList>
            <person name="Eisen J.A."/>
            <person name="Coyne R.S."/>
            <person name="Wu M."/>
            <person name="Wu D."/>
            <person name="Thiagarajan M."/>
            <person name="Wortman J.R."/>
            <person name="Badger J.H."/>
            <person name="Ren Q."/>
            <person name="Amedeo P."/>
            <person name="Jones K.M."/>
            <person name="Tallon L.J."/>
            <person name="Delcher A.L."/>
            <person name="Salzberg S.L."/>
            <person name="Silva J.C."/>
            <person name="Haas B.J."/>
            <person name="Majoros W.H."/>
            <person name="Farzad M."/>
            <person name="Carlton J.M."/>
            <person name="Smith R.K. Jr."/>
            <person name="Garg J."/>
            <person name="Pearlman R.E."/>
            <person name="Karrer K.M."/>
            <person name="Sun L."/>
            <person name="Manning G."/>
            <person name="Elde N.C."/>
            <person name="Turkewitz A.P."/>
            <person name="Asai D.J."/>
            <person name="Wilkes D.E."/>
            <person name="Wang Y."/>
            <person name="Cai H."/>
            <person name="Collins K."/>
            <person name="Stewart B.A."/>
            <person name="Lee S.R."/>
            <person name="Wilamowska K."/>
            <person name="Weinberg Z."/>
            <person name="Ruzzo W.L."/>
            <person name="Wloga D."/>
            <person name="Gaertig J."/>
            <person name="Frankel J."/>
            <person name="Tsao C.-C."/>
            <person name="Gorovsky M.A."/>
            <person name="Keeling P.J."/>
            <person name="Waller R.F."/>
            <person name="Patron N.J."/>
            <person name="Cherry J.M."/>
            <person name="Stover N.A."/>
            <person name="Krieger C.J."/>
            <person name="del Toro C."/>
            <person name="Ryder H.F."/>
            <person name="Williamson S.C."/>
            <person name="Barbeau R.A."/>
            <person name="Hamilton E.P."/>
            <person name="Orias E."/>
        </authorList>
    </citation>
    <scope>NUCLEOTIDE SEQUENCE [LARGE SCALE GENOMIC DNA]</scope>
    <source>
        <strain evidence="4">SB210</strain>
    </source>
</reference>
<feature type="coiled-coil region" evidence="1">
    <location>
        <begin position="749"/>
        <end position="790"/>
    </location>
</feature>